<name>A0AAD5LTC0_PARTN</name>
<dbReference type="EMBL" id="JAHQIW010000170">
    <property type="protein sequence ID" value="KAJ1346427.1"/>
    <property type="molecule type" value="Genomic_DNA"/>
</dbReference>
<accession>A0AAD5LTC0</accession>
<evidence type="ECO:0000313" key="2">
    <source>
        <dbReference type="Proteomes" id="UP001196413"/>
    </source>
</evidence>
<proteinExistence type="predicted"/>
<gene>
    <name evidence="1" type="ORF">KIN20_001206</name>
</gene>
<comment type="caution">
    <text evidence="1">The sequence shown here is derived from an EMBL/GenBank/DDBJ whole genome shotgun (WGS) entry which is preliminary data.</text>
</comment>
<keyword evidence="2" id="KW-1185">Reference proteome</keyword>
<reference evidence="1" key="1">
    <citation type="submission" date="2021-06" db="EMBL/GenBank/DDBJ databases">
        <title>Parelaphostrongylus tenuis whole genome reference sequence.</title>
        <authorList>
            <person name="Garwood T.J."/>
            <person name="Larsen P.A."/>
            <person name="Fountain-Jones N.M."/>
            <person name="Garbe J.R."/>
            <person name="Macchietto M.G."/>
            <person name="Kania S.A."/>
            <person name="Gerhold R.W."/>
            <person name="Richards J.E."/>
            <person name="Wolf T.M."/>
        </authorList>
    </citation>
    <scope>NUCLEOTIDE SEQUENCE</scope>
    <source>
        <strain evidence="1">MNPRO001-30</strain>
        <tissue evidence="1">Meninges</tissue>
    </source>
</reference>
<sequence length="73" mass="8291">MAGYRRWKDSVNGVSGTVVFSIKIPEGGTMVREEVEEMLRYAQSPYSILSSTYIKNPDILTWFPQRHGVNLSP</sequence>
<dbReference type="Proteomes" id="UP001196413">
    <property type="component" value="Unassembled WGS sequence"/>
</dbReference>
<organism evidence="1 2">
    <name type="scientific">Parelaphostrongylus tenuis</name>
    <name type="common">Meningeal worm</name>
    <dbReference type="NCBI Taxonomy" id="148309"/>
    <lineage>
        <taxon>Eukaryota</taxon>
        <taxon>Metazoa</taxon>
        <taxon>Ecdysozoa</taxon>
        <taxon>Nematoda</taxon>
        <taxon>Chromadorea</taxon>
        <taxon>Rhabditida</taxon>
        <taxon>Rhabditina</taxon>
        <taxon>Rhabditomorpha</taxon>
        <taxon>Strongyloidea</taxon>
        <taxon>Metastrongylidae</taxon>
        <taxon>Parelaphostrongylus</taxon>
    </lineage>
</organism>
<evidence type="ECO:0000313" key="1">
    <source>
        <dbReference type="EMBL" id="KAJ1346427.1"/>
    </source>
</evidence>
<dbReference type="AlphaFoldDB" id="A0AAD5LTC0"/>
<protein>
    <submittedName>
        <fullName evidence="1">Uncharacterized protein</fullName>
    </submittedName>
</protein>